<feature type="domain" description="3-hydroxyisobutyrate dehydrogenase-like NAD-binding" evidence="4">
    <location>
        <begin position="553"/>
        <end position="673"/>
    </location>
</feature>
<organism evidence="5 6">
    <name type="scientific">Spodoptera exigua</name>
    <name type="common">Beet armyworm</name>
    <name type="synonym">Noctua fulgens</name>
    <dbReference type="NCBI Taxonomy" id="7107"/>
    <lineage>
        <taxon>Eukaryota</taxon>
        <taxon>Metazoa</taxon>
        <taxon>Ecdysozoa</taxon>
        <taxon>Arthropoda</taxon>
        <taxon>Hexapoda</taxon>
        <taxon>Insecta</taxon>
        <taxon>Pterygota</taxon>
        <taxon>Neoptera</taxon>
        <taxon>Endopterygota</taxon>
        <taxon>Lepidoptera</taxon>
        <taxon>Glossata</taxon>
        <taxon>Ditrysia</taxon>
        <taxon>Noctuoidea</taxon>
        <taxon>Noctuidae</taxon>
        <taxon>Amphipyrinae</taxon>
        <taxon>Spodoptera</taxon>
    </lineage>
</organism>
<feature type="domain" description="Glycosyl transferase family 1" evidence="2">
    <location>
        <begin position="211"/>
        <end position="313"/>
    </location>
</feature>
<reference evidence="5" key="1">
    <citation type="submission" date="2020-08" db="EMBL/GenBank/DDBJ databases">
        <title>Spodoptera exigua strain:BAW_Kor-Di-RS1 Genome sequencing and assembly.</title>
        <authorList>
            <person name="Kim J."/>
            <person name="Nam H.Y."/>
            <person name="Kwon M."/>
            <person name="Choi J.H."/>
            <person name="Cho S.R."/>
            <person name="Kim G.-H."/>
        </authorList>
    </citation>
    <scope>NUCLEOTIDE SEQUENCE</scope>
    <source>
        <strain evidence="5">BAW_Kor-Di-RS1</strain>
        <tissue evidence="5">Whole-body</tissue>
    </source>
</reference>
<dbReference type="SUPFAM" id="SSF48179">
    <property type="entry name" value="6-phosphogluconate dehydrogenase C-terminal domain-like"/>
    <property type="match status" value="1"/>
</dbReference>
<evidence type="ECO:0000256" key="1">
    <source>
        <dbReference type="ARBA" id="ARBA00022676"/>
    </source>
</evidence>
<dbReference type="Gene3D" id="1.10.1040.10">
    <property type="entry name" value="N-(1-d-carboxylethyl)-l-norvaline Dehydrogenase, domain 2"/>
    <property type="match status" value="1"/>
</dbReference>
<name>A0A835G1D2_SPOEX</name>
<dbReference type="Pfam" id="PF14833">
    <property type="entry name" value="NAD_binding_11"/>
    <property type="match status" value="1"/>
</dbReference>
<gene>
    <name evidence="5" type="ORF">HW555_014489</name>
</gene>
<dbReference type="InterPro" id="IPR001296">
    <property type="entry name" value="Glyco_trans_1"/>
</dbReference>
<feature type="domain" description="Glycosyl transferase family 1" evidence="2">
    <location>
        <begin position="13"/>
        <end position="105"/>
    </location>
</feature>
<evidence type="ECO:0000313" key="5">
    <source>
        <dbReference type="EMBL" id="KAF9404154.1"/>
    </source>
</evidence>
<feature type="domain" description="6-phosphogluconate dehydrogenase NADP-binding" evidence="3">
    <location>
        <begin position="391"/>
        <end position="550"/>
    </location>
</feature>
<dbReference type="GO" id="GO:0051287">
    <property type="term" value="F:NAD binding"/>
    <property type="evidence" value="ECO:0007669"/>
    <property type="project" value="InterPro"/>
</dbReference>
<keyword evidence="1" id="KW-0328">Glycosyltransferase</keyword>
<dbReference type="Pfam" id="PF03446">
    <property type="entry name" value="NAD_binding_2"/>
    <property type="match status" value="1"/>
</dbReference>
<dbReference type="PANTHER" id="PTHR43060">
    <property type="entry name" value="3-HYDROXYISOBUTYRATE DEHYDROGENASE-LIKE 1, MITOCHONDRIAL-RELATED"/>
    <property type="match status" value="1"/>
</dbReference>
<keyword evidence="1" id="KW-0808">Transferase</keyword>
<dbReference type="Proteomes" id="UP000648187">
    <property type="component" value="Unassembled WGS sequence"/>
</dbReference>
<dbReference type="SUPFAM" id="SSF53756">
    <property type="entry name" value="UDP-Glycosyltransferase/glycogen phosphorylase"/>
    <property type="match status" value="3"/>
</dbReference>
<dbReference type="GO" id="GO:0050661">
    <property type="term" value="F:NADP binding"/>
    <property type="evidence" value="ECO:0007669"/>
    <property type="project" value="InterPro"/>
</dbReference>
<accession>A0A835G1D2</accession>
<evidence type="ECO:0000313" key="6">
    <source>
        <dbReference type="Proteomes" id="UP000648187"/>
    </source>
</evidence>
<sequence>MYSIPKVIRKIVKEDHPENVEFPGYIKGDIIEGAYSAADLFFFPSYEETEGIVILEALASKQQVLVRDIPVYNGWLENEVNCYMGTTNDQFAHLIEALVEENIPSTRQKDTYFPQVSGVATSIKTLKEELEQKGHQVYIFTTTDPNAKEFEEDVIRMPSVPFVSFKDRRIVVRGMWYAYLIAKELELDLIHTHTEFGAGLLGKMAILHGLPQIIERFPTTNLVIVGDGPYVDKLRSLAEELEISGNVQFVGEVPNDQVAIYYKAADYFVSASTSETQGLTYTEAMASGTQCVAEGNAYLNNLFNHETLGVTFKKDADFPSTFIDYVESGIKPDDAILKEKLYEISATNFGNLMFEFYEDMINYYDQLLLEKEAAASIERIKKYVGGTKMTQIGFIGTGVMGAAIVRNMMKNGLAVNVYNRTKSKTDDLIKEGATWKASPAELTASSEIIFTMVGFPTDVEAIYFGEKGIFTEDLTNKIVIDLTTSTPTLAEKIAVKAQELGGAALDAPVSGGDLGAKNGTLTIMVGGDPVIYEKLQPIFKTFGKTIMWHGASGKGQHTKMANQIMIAGTMTGMTEMLVYANKTGLELNKVIETLSGGSAANWSLTNYSPRILNEDYSPGFFVKHFIKDLKIALDEAEKLNLELPSTSLAVKLYEKLANKGFEDDGTQALIKLWWNDGKQPDVKN</sequence>
<dbReference type="SUPFAM" id="SSF51735">
    <property type="entry name" value="NAD(P)-binding Rossmann-fold domains"/>
    <property type="match status" value="1"/>
</dbReference>
<dbReference type="InterPro" id="IPR008927">
    <property type="entry name" value="6-PGluconate_DH-like_C_sf"/>
</dbReference>
<dbReference type="InterPro" id="IPR013328">
    <property type="entry name" value="6PGD_dom2"/>
</dbReference>
<dbReference type="InterPro" id="IPR006115">
    <property type="entry name" value="6PGDH_NADP-bd"/>
</dbReference>
<proteinExistence type="predicted"/>
<dbReference type="PANTHER" id="PTHR43060:SF15">
    <property type="entry name" value="3-HYDROXYISOBUTYRATE DEHYDROGENASE-LIKE 1, MITOCHONDRIAL-RELATED"/>
    <property type="match status" value="1"/>
</dbReference>
<dbReference type="Pfam" id="PF00534">
    <property type="entry name" value="Glycos_transf_1"/>
    <property type="match status" value="2"/>
</dbReference>
<evidence type="ECO:0000259" key="4">
    <source>
        <dbReference type="Pfam" id="PF14833"/>
    </source>
</evidence>
<dbReference type="Gene3D" id="3.40.50.720">
    <property type="entry name" value="NAD(P)-binding Rossmann-like Domain"/>
    <property type="match status" value="1"/>
</dbReference>
<dbReference type="GO" id="GO:0016757">
    <property type="term" value="F:glycosyltransferase activity"/>
    <property type="evidence" value="ECO:0007669"/>
    <property type="project" value="UniProtKB-KW"/>
</dbReference>
<dbReference type="Gene3D" id="3.40.50.2000">
    <property type="entry name" value="Glycogen Phosphorylase B"/>
    <property type="match status" value="3"/>
</dbReference>
<evidence type="ECO:0000259" key="3">
    <source>
        <dbReference type="Pfam" id="PF03446"/>
    </source>
</evidence>
<dbReference type="EMBL" id="JACKWZ010001065">
    <property type="protein sequence ID" value="KAF9404154.1"/>
    <property type="molecule type" value="Genomic_DNA"/>
</dbReference>
<evidence type="ECO:0000259" key="2">
    <source>
        <dbReference type="Pfam" id="PF00534"/>
    </source>
</evidence>
<dbReference type="InterPro" id="IPR036291">
    <property type="entry name" value="NAD(P)-bd_dom_sf"/>
</dbReference>
<comment type="caution">
    <text evidence="5">The sequence shown here is derived from an EMBL/GenBank/DDBJ whole genome shotgun (WGS) entry which is preliminary data.</text>
</comment>
<dbReference type="InterPro" id="IPR029154">
    <property type="entry name" value="HIBADH-like_NADP-bd"/>
</dbReference>
<dbReference type="AlphaFoldDB" id="A0A835G1D2"/>
<keyword evidence="6" id="KW-1185">Reference proteome</keyword>
<protein>
    <submittedName>
        <fullName evidence="5">Uncharacterized protein</fullName>
    </submittedName>
</protein>